<dbReference type="STRING" id="159449.B4N89_21955"/>
<organism evidence="5 6">
    <name type="scientific">Embleya scabrispora</name>
    <dbReference type="NCBI Taxonomy" id="159449"/>
    <lineage>
        <taxon>Bacteria</taxon>
        <taxon>Bacillati</taxon>
        <taxon>Actinomycetota</taxon>
        <taxon>Actinomycetes</taxon>
        <taxon>Kitasatosporales</taxon>
        <taxon>Streptomycetaceae</taxon>
        <taxon>Embleya</taxon>
    </lineage>
</organism>
<dbReference type="EMBL" id="MWQN01000001">
    <property type="protein sequence ID" value="OPC83248.1"/>
    <property type="molecule type" value="Genomic_DNA"/>
</dbReference>
<dbReference type="Proteomes" id="UP000190037">
    <property type="component" value="Unassembled WGS sequence"/>
</dbReference>
<evidence type="ECO:0000256" key="2">
    <source>
        <dbReference type="ARBA" id="ARBA00022801"/>
    </source>
</evidence>
<dbReference type="PANTHER" id="PTHR30231">
    <property type="entry name" value="DNA POLYMERASE III SUBUNIT EPSILON"/>
    <property type="match status" value="1"/>
</dbReference>
<dbReference type="RefSeq" id="WP_078979528.1">
    <property type="nucleotide sequence ID" value="NZ_MWQN01000001.1"/>
</dbReference>
<dbReference type="PANTHER" id="PTHR30231:SF4">
    <property type="entry name" value="PROTEIN NEN2"/>
    <property type="match status" value="1"/>
</dbReference>
<dbReference type="GO" id="GO:0008408">
    <property type="term" value="F:3'-5' exonuclease activity"/>
    <property type="evidence" value="ECO:0007669"/>
    <property type="project" value="TreeGrafter"/>
</dbReference>
<evidence type="ECO:0000259" key="4">
    <source>
        <dbReference type="SMART" id="SM00479"/>
    </source>
</evidence>
<dbReference type="AlphaFoldDB" id="A0A1T3P2D8"/>
<dbReference type="GO" id="GO:0005829">
    <property type="term" value="C:cytosol"/>
    <property type="evidence" value="ECO:0007669"/>
    <property type="project" value="TreeGrafter"/>
</dbReference>
<reference evidence="5 6" key="1">
    <citation type="submission" date="2017-03" db="EMBL/GenBank/DDBJ databases">
        <title>Draft genome sequence of Streptomyces scabrisporus NF3, endophyte isolated from Amphipterygium adstringens.</title>
        <authorList>
            <person name="Vazquez M."/>
            <person name="Ceapa C.D."/>
            <person name="Rodriguez Luna D."/>
            <person name="Sanchez Esquivel S."/>
        </authorList>
    </citation>
    <scope>NUCLEOTIDE SEQUENCE [LARGE SCALE GENOMIC DNA]</scope>
    <source>
        <strain evidence="5 6">NF3</strain>
    </source>
</reference>
<evidence type="ECO:0000313" key="6">
    <source>
        <dbReference type="Proteomes" id="UP000190037"/>
    </source>
</evidence>
<keyword evidence="1" id="KW-0540">Nuclease</keyword>
<dbReference type="InterPro" id="IPR036397">
    <property type="entry name" value="RNaseH_sf"/>
</dbReference>
<proteinExistence type="predicted"/>
<comment type="caution">
    <text evidence="5">The sequence shown here is derived from an EMBL/GenBank/DDBJ whole genome shotgun (WGS) entry which is preliminary data.</text>
</comment>
<feature type="domain" description="Exonuclease" evidence="4">
    <location>
        <begin position="15"/>
        <end position="183"/>
    </location>
</feature>
<keyword evidence="3" id="KW-0269">Exonuclease</keyword>
<gene>
    <name evidence="5" type="ORF">B4N89_21955</name>
</gene>
<name>A0A1T3P2D8_9ACTN</name>
<dbReference type="eggNOG" id="COG0847">
    <property type="taxonomic scope" value="Bacteria"/>
</dbReference>
<dbReference type="Pfam" id="PF00929">
    <property type="entry name" value="RNase_T"/>
    <property type="match status" value="1"/>
</dbReference>
<evidence type="ECO:0000313" key="5">
    <source>
        <dbReference type="EMBL" id="OPC83248.1"/>
    </source>
</evidence>
<dbReference type="InterPro" id="IPR006054">
    <property type="entry name" value="DnaQ"/>
</dbReference>
<dbReference type="SUPFAM" id="SSF53098">
    <property type="entry name" value="Ribonuclease H-like"/>
    <property type="match status" value="1"/>
</dbReference>
<dbReference type="GO" id="GO:0006260">
    <property type="term" value="P:DNA replication"/>
    <property type="evidence" value="ECO:0007669"/>
    <property type="project" value="InterPro"/>
</dbReference>
<keyword evidence="6" id="KW-1185">Reference proteome</keyword>
<dbReference type="FunFam" id="3.30.420.10:FF:000045">
    <property type="entry name" value="3'-5' exonuclease DinG"/>
    <property type="match status" value="1"/>
</dbReference>
<protein>
    <recommendedName>
        <fullName evidence="4">Exonuclease domain-containing protein</fullName>
    </recommendedName>
</protein>
<evidence type="ECO:0000256" key="3">
    <source>
        <dbReference type="ARBA" id="ARBA00022839"/>
    </source>
</evidence>
<dbReference type="CDD" id="cd06127">
    <property type="entry name" value="DEDDh"/>
    <property type="match status" value="1"/>
</dbReference>
<accession>A0A1T3P2D8</accession>
<keyword evidence="2" id="KW-0378">Hydrolase</keyword>
<evidence type="ECO:0000256" key="1">
    <source>
        <dbReference type="ARBA" id="ARBA00022722"/>
    </source>
</evidence>
<dbReference type="GO" id="GO:0003677">
    <property type="term" value="F:DNA binding"/>
    <property type="evidence" value="ECO:0007669"/>
    <property type="project" value="InterPro"/>
</dbReference>
<dbReference type="Gene3D" id="3.30.420.10">
    <property type="entry name" value="Ribonuclease H-like superfamily/Ribonuclease H"/>
    <property type="match status" value="1"/>
</dbReference>
<dbReference type="InterPro" id="IPR013520">
    <property type="entry name" value="Ribonucl_H"/>
</dbReference>
<dbReference type="InterPro" id="IPR012337">
    <property type="entry name" value="RNaseH-like_sf"/>
</dbReference>
<sequence length="214" mass="23039">MPGSRAIRDEVERQVFTVVDLETTGLDPREARITEIAAVRVRGADRLGEFATLVAPGVPIPEFITDLTGISDDLVADAPPLRLVLPAFTHFAEDAILVAHNAPFDVGFLRTASIACDHAWPDFRVVDTLALARALLPAGTLPNLRLGTLARYFEAPTDPTHRALADARATAHVLGAFIDRMHASGRHELADLLALGRPRHRASASAKPLRSGDP</sequence>
<dbReference type="NCBIfam" id="TIGR00573">
    <property type="entry name" value="dnaq"/>
    <property type="match status" value="1"/>
</dbReference>
<dbReference type="GO" id="GO:0003887">
    <property type="term" value="F:DNA-directed DNA polymerase activity"/>
    <property type="evidence" value="ECO:0007669"/>
    <property type="project" value="InterPro"/>
</dbReference>
<dbReference type="OrthoDB" id="190275at2"/>
<dbReference type="SMART" id="SM00479">
    <property type="entry name" value="EXOIII"/>
    <property type="match status" value="1"/>
</dbReference>